<dbReference type="EMBL" id="UINC01019341">
    <property type="protein sequence ID" value="SVA81868.1"/>
    <property type="molecule type" value="Genomic_DNA"/>
</dbReference>
<sequence length="73" mass="8633">MGNISLKEQLNQLPPELKSIIKKYTINICISCQNKHISDHELKKFHQQHFPFTCLECRVQKNMKNCKVKYMLG</sequence>
<accession>A0A381YXX2</accession>
<name>A0A381YXX2_9ZZZZ</name>
<dbReference type="AlphaFoldDB" id="A0A381YXX2"/>
<reference evidence="1" key="1">
    <citation type="submission" date="2018-05" db="EMBL/GenBank/DDBJ databases">
        <authorList>
            <person name="Lanie J.A."/>
            <person name="Ng W.-L."/>
            <person name="Kazmierczak K.M."/>
            <person name="Andrzejewski T.M."/>
            <person name="Davidsen T.M."/>
            <person name="Wayne K.J."/>
            <person name="Tettelin H."/>
            <person name="Glass J.I."/>
            <person name="Rusch D."/>
            <person name="Podicherti R."/>
            <person name="Tsui H.-C.T."/>
            <person name="Winkler M.E."/>
        </authorList>
    </citation>
    <scope>NUCLEOTIDE SEQUENCE</scope>
</reference>
<gene>
    <name evidence="1" type="ORF">METZ01_LOCUS134722</name>
</gene>
<proteinExistence type="predicted"/>
<organism evidence="1">
    <name type="scientific">marine metagenome</name>
    <dbReference type="NCBI Taxonomy" id="408172"/>
    <lineage>
        <taxon>unclassified sequences</taxon>
        <taxon>metagenomes</taxon>
        <taxon>ecological metagenomes</taxon>
    </lineage>
</organism>
<protein>
    <submittedName>
        <fullName evidence="1">Uncharacterized protein</fullName>
    </submittedName>
</protein>
<evidence type="ECO:0000313" key="1">
    <source>
        <dbReference type="EMBL" id="SVA81868.1"/>
    </source>
</evidence>